<evidence type="ECO:0000256" key="1">
    <source>
        <dbReference type="SAM" id="Phobius"/>
    </source>
</evidence>
<organism evidence="3 4">
    <name type="scientific">Trichogramma kaykai</name>
    <dbReference type="NCBI Taxonomy" id="54128"/>
    <lineage>
        <taxon>Eukaryota</taxon>
        <taxon>Metazoa</taxon>
        <taxon>Ecdysozoa</taxon>
        <taxon>Arthropoda</taxon>
        <taxon>Hexapoda</taxon>
        <taxon>Insecta</taxon>
        <taxon>Pterygota</taxon>
        <taxon>Neoptera</taxon>
        <taxon>Endopterygota</taxon>
        <taxon>Hymenoptera</taxon>
        <taxon>Apocrita</taxon>
        <taxon>Proctotrupomorpha</taxon>
        <taxon>Chalcidoidea</taxon>
        <taxon>Trichogrammatidae</taxon>
        <taxon>Trichogramma</taxon>
    </lineage>
</organism>
<keyword evidence="2" id="KW-0732">Signal</keyword>
<comment type="caution">
    <text evidence="3">The sequence shown here is derived from an EMBL/GenBank/DDBJ whole genome shotgun (WGS) entry which is preliminary data.</text>
</comment>
<gene>
    <name evidence="3" type="ORF">TKK_007098</name>
</gene>
<proteinExistence type="predicted"/>
<dbReference type="AlphaFoldDB" id="A0ABD2X3H1"/>
<keyword evidence="1" id="KW-1133">Transmembrane helix</keyword>
<keyword evidence="1" id="KW-0472">Membrane</keyword>
<name>A0ABD2X3H1_9HYME</name>
<feature type="signal peptide" evidence="2">
    <location>
        <begin position="1"/>
        <end position="27"/>
    </location>
</feature>
<feature type="transmembrane region" description="Helical" evidence="1">
    <location>
        <begin position="79"/>
        <end position="100"/>
    </location>
</feature>
<keyword evidence="4" id="KW-1185">Reference proteome</keyword>
<evidence type="ECO:0000313" key="3">
    <source>
        <dbReference type="EMBL" id="KAL3399872.1"/>
    </source>
</evidence>
<keyword evidence="1" id="KW-0812">Transmembrane</keyword>
<evidence type="ECO:0000256" key="2">
    <source>
        <dbReference type="SAM" id="SignalP"/>
    </source>
</evidence>
<feature type="chain" id="PRO_5044773901" evidence="2">
    <location>
        <begin position="28"/>
        <end position="106"/>
    </location>
</feature>
<dbReference type="Proteomes" id="UP001627154">
    <property type="component" value="Unassembled WGS sequence"/>
</dbReference>
<sequence length="106" mass="12123">MLLGLLASLLIYLQCVIIGVLMGQLQSLEYNLREMDLEYYGKMLTMDNRTADTFLIRRLSEIIIQHQNCNELYETSTKLVSHVLLIVLSCCSFSFVLCATRVSIKV</sequence>
<protein>
    <submittedName>
        <fullName evidence="3">Uncharacterized protein</fullName>
    </submittedName>
</protein>
<dbReference type="EMBL" id="JBJJXI010000055">
    <property type="protein sequence ID" value="KAL3399872.1"/>
    <property type="molecule type" value="Genomic_DNA"/>
</dbReference>
<accession>A0ABD2X3H1</accession>
<reference evidence="3 4" key="1">
    <citation type="journal article" date="2024" name="bioRxiv">
        <title>A reference genome for Trichogramma kaykai: A tiny desert-dwelling parasitoid wasp with competing sex-ratio distorters.</title>
        <authorList>
            <person name="Culotta J."/>
            <person name="Lindsey A.R."/>
        </authorList>
    </citation>
    <scope>NUCLEOTIDE SEQUENCE [LARGE SCALE GENOMIC DNA]</scope>
    <source>
        <strain evidence="3 4">KSX58</strain>
    </source>
</reference>
<evidence type="ECO:0000313" key="4">
    <source>
        <dbReference type="Proteomes" id="UP001627154"/>
    </source>
</evidence>